<name>A0A4Y9YFE6_9AGAM</name>
<dbReference type="InterPro" id="IPR001810">
    <property type="entry name" value="F-box_dom"/>
</dbReference>
<comment type="caution">
    <text evidence="2">The sequence shown here is derived from an EMBL/GenBank/DDBJ whole genome shotgun (WGS) entry which is preliminary data.</text>
</comment>
<dbReference type="Pfam" id="PF12937">
    <property type="entry name" value="F-box-like"/>
    <property type="match status" value="1"/>
</dbReference>
<sequence>MLPCINPPSIVFVVQDVSLQTVKTRSADMRQSYNATRPACRLPTEILSMIFLHLHVDYATLEMRSRYRPTHHMLLNLTHVCRYWRSVALGYARLWTSIPVVDYSCIVAFAARSKNMPVSARGRVSVVKREIKKCFRALPLSRLERVRLECAPPHGAAPTRRIVKMDLPGEEAPMLKVLNLSTQNPHLFAKLVEAPKEMPALVDLCVSRVEIDMTWLGTLINLTSLNIRHLRKEARGLLSVFRNTGPSVEWPQDLTPIENMQLQKFSVRDVANQSVLLLKTAIRARILTSRSQIYIHTSFIWTALALTRLVDTVCKTFLQCSQAQGTYVIHYMHALVCSVMKESVGDMRLTVSSTWHSAPLVANPRAAFAHESGTSPFPITFSLGMAHADILLLRHFWHTLLGTLRSEYPGLRSFGIDTLVVRADTSLPDSGCGYYWAGYPTFALRHIALIGHAVVDFCLQFAEHMVMQYVPLGAVSIPPPTVLPTLEDLQVLEFDFQGNPLVLDALKRGLIRRAEQAKELPANGAYVVPQMTLKIV</sequence>
<organism evidence="2 3">
    <name type="scientific">Dentipellis fragilis</name>
    <dbReference type="NCBI Taxonomy" id="205917"/>
    <lineage>
        <taxon>Eukaryota</taxon>
        <taxon>Fungi</taxon>
        <taxon>Dikarya</taxon>
        <taxon>Basidiomycota</taxon>
        <taxon>Agaricomycotina</taxon>
        <taxon>Agaricomycetes</taxon>
        <taxon>Russulales</taxon>
        <taxon>Hericiaceae</taxon>
        <taxon>Dentipellis</taxon>
    </lineage>
</organism>
<reference evidence="2 3" key="1">
    <citation type="submission" date="2019-02" db="EMBL/GenBank/DDBJ databases">
        <title>Genome sequencing of the rare red list fungi Dentipellis fragilis.</title>
        <authorList>
            <person name="Buettner E."/>
            <person name="Kellner H."/>
        </authorList>
    </citation>
    <scope>NUCLEOTIDE SEQUENCE [LARGE SCALE GENOMIC DNA]</scope>
    <source>
        <strain evidence="2 3">DSM 105465</strain>
    </source>
</reference>
<evidence type="ECO:0000259" key="1">
    <source>
        <dbReference type="Pfam" id="PF12937"/>
    </source>
</evidence>
<dbReference type="EMBL" id="SEOQ01000578">
    <property type="protein sequence ID" value="TFY60171.1"/>
    <property type="molecule type" value="Genomic_DNA"/>
</dbReference>
<accession>A0A4Y9YFE6</accession>
<dbReference type="Gene3D" id="1.20.1280.50">
    <property type="match status" value="1"/>
</dbReference>
<keyword evidence="3" id="KW-1185">Reference proteome</keyword>
<feature type="domain" description="F-box" evidence="1">
    <location>
        <begin position="40"/>
        <end position="98"/>
    </location>
</feature>
<dbReference type="Proteomes" id="UP000298327">
    <property type="component" value="Unassembled WGS sequence"/>
</dbReference>
<evidence type="ECO:0000313" key="3">
    <source>
        <dbReference type="Proteomes" id="UP000298327"/>
    </source>
</evidence>
<dbReference type="OrthoDB" id="3365698at2759"/>
<evidence type="ECO:0000313" key="2">
    <source>
        <dbReference type="EMBL" id="TFY60171.1"/>
    </source>
</evidence>
<gene>
    <name evidence="2" type="ORF">EVG20_g7520</name>
</gene>
<protein>
    <recommendedName>
        <fullName evidence="1">F-box domain-containing protein</fullName>
    </recommendedName>
</protein>
<dbReference type="AlphaFoldDB" id="A0A4Y9YFE6"/>
<proteinExistence type="predicted"/>
<feature type="non-terminal residue" evidence="2">
    <location>
        <position position="536"/>
    </location>
</feature>